<evidence type="ECO:0000256" key="7">
    <source>
        <dbReference type="ARBA" id="ARBA00022801"/>
    </source>
</evidence>
<dbReference type="PROSITE" id="PS00133">
    <property type="entry name" value="CARBOXYPEPT_ZN_2"/>
    <property type="match status" value="1"/>
</dbReference>
<feature type="domain" description="Peptidase M14" evidence="13">
    <location>
        <begin position="73"/>
        <end position="353"/>
    </location>
</feature>
<evidence type="ECO:0000313" key="16">
    <source>
        <dbReference type="Proteomes" id="UP000332933"/>
    </source>
</evidence>
<feature type="chain" id="PRO_5033436620" evidence="12">
    <location>
        <begin position="18"/>
        <end position="388"/>
    </location>
</feature>
<evidence type="ECO:0000256" key="5">
    <source>
        <dbReference type="ARBA" id="ARBA00022723"/>
    </source>
</evidence>
<keyword evidence="3" id="KW-0121">Carboxypeptidase</keyword>
<evidence type="ECO:0000256" key="6">
    <source>
        <dbReference type="ARBA" id="ARBA00022729"/>
    </source>
</evidence>
<keyword evidence="4" id="KW-0645">Protease</keyword>
<evidence type="ECO:0000313" key="15">
    <source>
        <dbReference type="EMBL" id="VFT78302.1"/>
    </source>
</evidence>
<keyword evidence="9" id="KW-0482">Metalloprotease</keyword>
<dbReference type="FunFam" id="3.40.630.10:FF:000084">
    <property type="entry name" value="Carboxypeptidase B2"/>
    <property type="match status" value="1"/>
</dbReference>
<keyword evidence="6 12" id="KW-0732">Signal</keyword>
<dbReference type="InterPro" id="IPR057247">
    <property type="entry name" value="CARBOXYPEPT_ZN_2"/>
</dbReference>
<dbReference type="PROSITE" id="PS52035">
    <property type="entry name" value="PEPTIDASE_M14"/>
    <property type="match status" value="1"/>
</dbReference>
<evidence type="ECO:0000256" key="3">
    <source>
        <dbReference type="ARBA" id="ARBA00022645"/>
    </source>
</evidence>
<dbReference type="SUPFAM" id="SSF53187">
    <property type="entry name" value="Zn-dependent exopeptidases"/>
    <property type="match status" value="1"/>
</dbReference>
<dbReference type="PANTHER" id="PTHR11705:SF143">
    <property type="entry name" value="SLL0236 PROTEIN"/>
    <property type="match status" value="1"/>
</dbReference>
<reference evidence="14" key="2">
    <citation type="submission" date="2019-06" db="EMBL/GenBank/DDBJ databases">
        <title>Genomics analysis of Aphanomyces spp. identifies a new class of oomycete effector associated with host adaptation.</title>
        <authorList>
            <person name="Gaulin E."/>
        </authorList>
    </citation>
    <scope>NUCLEOTIDE SEQUENCE</scope>
    <source>
        <strain evidence="14">CBS 578.67</strain>
    </source>
</reference>
<evidence type="ECO:0000256" key="4">
    <source>
        <dbReference type="ARBA" id="ARBA00022670"/>
    </source>
</evidence>
<evidence type="ECO:0000313" key="14">
    <source>
        <dbReference type="EMBL" id="KAF0719384.1"/>
    </source>
</evidence>
<evidence type="ECO:0000256" key="8">
    <source>
        <dbReference type="ARBA" id="ARBA00022833"/>
    </source>
</evidence>
<feature type="region of interest" description="Disordered" evidence="11">
    <location>
        <begin position="201"/>
        <end position="226"/>
    </location>
</feature>
<evidence type="ECO:0000256" key="10">
    <source>
        <dbReference type="PROSITE-ProRule" id="PRU01379"/>
    </source>
</evidence>
<dbReference type="Proteomes" id="UP000332933">
    <property type="component" value="Unassembled WGS sequence"/>
</dbReference>
<evidence type="ECO:0000256" key="9">
    <source>
        <dbReference type="ARBA" id="ARBA00023049"/>
    </source>
</evidence>
<keyword evidence="16" id="KW-1185">Reference proteome</keyword>
<gene>
    <name evidence="15" type="primary">Aste57867_1080</name>
    <name evidence="14" type="ORF">As57867_001079</name>
    <name evidence="15" type="ORF">ASTE57867_1080</name>
</gene>
<protein>
    <submittedName>
        <fullName evidence="15">Aste57867_1080 protein</fullName>
    </submittedName>
</protein>
<keyword evidence="5" id="KW-0479">Metal-binding</keyword>
<dbReference type="GO" id="GO:0006508">
    <property type="term" value="P:proteolysis"/>
    <property type="evidence" value="ECO:0007669"/>
    <property type="project" value="UniProtKB-KW"/>
</dbReference>
<evidence type="ECO:0000256" key="2">
    <source>
        <dbReference type="ARBA" id="ARBA00005988"/>
    </source>
</evidence>
<keyword evidence="7" id="KW-0378">Hydrolase</keyword>
<comment type="cofactor">
    <cofactor evidence="1">
        <name>Zn(2+)</name>
        <dbReference type="ChEBI" id="CHEBI:29105"/>
    </cofactor>
</comment>
<feature type="active site" description="Proton donor/acceptor" evidence="10">
    <location>
        <position position="322"/>
    </location>
</feature>
<name>A0A485K5C7_9STRA</name>
<dbReference type="EMBL" id="CAADRA010000074">
    <property type="protein sequence ID" value="VFT78302.1"/>
    <property type="molecule type" value="Genomic_DNA"/>
</dbReference>
<organism evidence="15 16">
    <name type="scientific">Aphanomyces stellatus</name>
    <dbReference type="NCBI Taxonomy" id="120398"/>
    <lineage>
        <taxon>Eukaryota</taxon>
        <taxon>Sar</taxon>
        <taxon>Stramenopiles</taxon>
        <taxon>Oomycota</taxon>
        <taxon>Saprolegniomycetes</taxon>
        <taxon>Saprolegniales</taxon>
        <taxon>Verrucalvaceae</taxon>
        <taxon>Aphanomyces</taxon>
    </lineage>
</organism>
<dbReference type="OrthoDB" id="3626597at2759"/>
<evidence type="ECO:0000256" key="1">
    <source>
        <dbReference type="ARBA" id="ARBA00001947"/>
    </source>
</evidence>
<proteinExistence type="inferred from homology"/>
<evidence type="ECO:0000259" key="13">
    <source>
        <dbReference type="PROSITE" id="PS52035"/>
    </source>
</evidence>
<dbReference type="PANTHER" id="PTHR11705">
    <property type="entry name" value="PROTEASE FAMILY M14 CARBOXYPEPTIDASE A,B"/>
    <property type="match status" value="1"/>
</dbReference>
<dbReference type="SMART" id="SM00631">
    <property type="entry name" value="Zn_pept"/>
    <property type="match status" value="1"/>
</dbReference>
<evidence type="ECO:0000256" key="11">
    <source>
        <dbReference type="SAM" id="MobiDB-lite"/>
    </source>
</evidence>
<feature type="signal peptide" evidence="12">
    <location>
        <begin position="1"/>
        <end position="17"/>
    </location>
</feature>
<dbReference type="GO" id="GO:0008270">
    <property type="term" value="F:zinc ion binding"/>
    <property type="evidence" value="ECO:0007669"/>
    <property type="project" value="InterPro"/>
</dbReference>
<evidence type="ECO:0000256" key="12">
    <source>
        <dbReference type="SAM" id="SignalP"/>
    </source>
</evidence>
<reference evidence="15 16" key="1">
    <citation type="submission" date="2019-03" db="EMBL/GenBank/DDBJ databases">
        <authorList>
            <person name="Gaulin E."/>
            <person name="Dumas B."/>
        </authorList>
    </citation>
    <scope>NUCLEOTIDE SEQUENCE [LARGE SCALE GENOMIC DNA]</scope>
    <source>
        <strain evidence="15">CBS 568.67</strain>
    </source>
</reference>
<dbReference type="InterPro" id="IPR000834">
    <property type="entry name" value="Peptidase_M14"/>
</dbReference>
<dbReference type="GO" id="GO:0004181">
    <property type="term" value="F:metallocarboxypeptidase activity"/>
    <property type="evidence" value="ECO:0007669"/>
    <property type="project" value="InterPro"/>
</dbReference>
<dbReference type="EMBL" id="VJMH01000074">
    <property type="protein sequence ID" value="KAF0719384.1"/>
    <property type="molecule type" value="Genomic_DNA"/>
</dbReference>
<sequence length="388" mass="43020">MKVFALLSLAVAALVAAEGDPAGPGVVRDIDGVLRTVEQIAAINNDADTNRKCHQTNNNYLPSLSPGKYAASSFHNCFRTSDQIFEYVDKLVAQNPTLLTKFAISKTVKGKTIYAYKLSKSNKPQSLYYESLIHAREWIAGSSLVFSLSSFLDDIANKKAGPYDLFNVIFVPIVNIDGYDISWNANRYQRKNANQVDLTRNFPSFYKNPNPPRPSDEDYPGTKPFSEPETKGIADWLKANNNGIAGWIDLHSYAGLVMYPYGDTQQPIGGGEDEKFQLLGKNIQQQMGSNYKAETSATLYPAYGCFDDYHYRTYKKPVLTVEVAGTDFVAPISTIRTRGTEVYKGFSQFAKEVVTYNGGKTKPRIGLDDAVDVVEDAKDSEDVEPIVD</sequence>
<dbReference type="Gene3D" id="3.40.630.10">
    <property type="entry name" value="Zn peptidases"/>
    <property type="match status" value="1"/>
</dbReference>
<keyword evidence="8" id="KW-0862">Zinc</keyword>
<dbReference type="Pfam" id="PF00246">
    <property type="entry name" value="Peptidase_M14"/>
    <property type="match status" value="1"/>
</dbReference>
<dbReference type="GO" id="GO:0005615">
    <property type="term" value="C:extracellular space"/>
    <property type="evidence" value="ECO:0007669"/>
    <property type="project" value="TreeGrafter"/>
</dbReference>
<dbReference type="AlphaFoldDB" id="A0A485K5C7"/>
<accession>A0A485K5C7</accession>
<comment type="similarity">
    <text evidence="2 10">Belongs to the peptidase M14 family.</text>
</comment>
<dbReference type="PRINTS" id="PR00765">
    <property type="entry name" value="CRBOXYPTASEA"/>
</dbReference>